<dbReference type="Proteomes" id="UP000565576">
    <property type="component" value="Unassembled WGS sequence"/>
</dbReference>
<evidence type="ECO:0000256" key="1">
    <source>
        <dbReference type="SAM" id="SignalP"/>
    </source>
</evidence>
<comment type="caution">
    <text evidence="2">The sequence shown here is derived from an EMBL/GenBank/DDBJ whole genome shotgun (WGS) entry which is preliminary data.</text>
</comment>
<dbReference type="RefSeq" id="WP_184707191.1">
    <property type="nucleotide sequence ID" value="NZ_JACHBG010000010.1"/>
</dbReference>
<reference evidence="2 3" key="1">
    <citation type="submission" date="2020-08" db="EMBL/GenBank/DDBJ databases">
        <title>Genomic Encyclopedia of Type Strains, Phase IV (KMG-V): Genome sequencing to study the core and pangenomes of soil and plant-associated prokaryotes.</title>
        <authorList>
            <person name="Whitman W."/>
        </authorList>
    </citation>
    <scope>NUCLEOTIDE SEQUENCE [LARGE SCALE GENOMIC DNA]</scope>
    <source>
        <strain evidence="2 3">SEMIA 4060</strain>
    </source>
</reference>
<sequence length="422" mass="46264">MARLKLSVLAGILIVLSSVNCYADALYKFHGAPLFDGKFGPVANLQRAMIAGLKACGKNVASNVDGRFGPATRYGLGLLSKCPEIAPKLAGDAEAAAGSLTTAFWMALLPEMSPPSLDQRAQTIMLTYEATDYTEMEWNFCQSNPLYDPNRGNKLCYSNDPRSYLTWGPNGATAGGGHEVQLILQALDKADPGYIDSSFGGEASAIRRMFEMRDRDQDRSLETYLCSVWASPGRRAAWKSGFRTLGAIPAARETFDRLYKSTSLDGGKVASFYYAYAANHLVPTEADYGFFKDRAAHTSVDYDEIKKAIGDQLRRAPDSKPWQVRQAIARNVRPNNQRMDRLGRDVAFYIDLGERLLNAEEISAWKARGTVWASSAGLLDEQQAPGFKPEAPIDTSLANPSSLTFAERRACPQAVLDTRQPG</sequence>
<feature type="signal peptide" evidence="1">
    <location>
        <begin position="1"/>
        <end position="23"/>
    </location>
</feature>
<keyword evidence="1" id="KW-0732">Signal</keyword>
<proteinExistence type="predicted"/>
<dbReference type="AlphaFoldDB" id="A0A7X0ITG3"/>
<accession>A0A7X0ITG3</accession>
<organism evidence="2 3">
    <name type="scientific">Rhizobium lusitanum</name>
    <dbReference type="NCBI Taxonomy" id="293958"/>
    <lineage>
        <taxon>Bacteria</taxon>
        <taxon>Pseudomonadati</taxon>
        <taxon>Pseudomonadota</taxon>
        <taxon>Alphaproteobacteria</taxon>
        <taxon>Hyphomicrobiales</taxon>
        <taxon>Rhizobiaceae</taxon>
        <taxon>Rhizobium/Agrobacterium group</taxon>
        <taxon>Rhizobium</taxon>
    </lineage>
</organism>
<evidence type="ECO:0008006" key="4">
    <source>
        <dbReference type="Google" id="ProtNLM"/>
    </source>
</evidence>
<evidence type="ECO:0000313" key="3">
    <source>
        <dbReference type="Proteomes" id="UP000565576"/>
    </source>
</evidence>
<dbReference type="EMBL" id="JACHBG010000010">
    <property type="protein sequence ID" value="MBB6486855.1"/>
    <property type="molecule type" value="Genomic_DNA"/>
</dbReference>
<protein>
    <recommendedName>
        <fullName evidence="4">Peptidoglycan binding domain-containing protein</fullName>
    </recommendedName>
</protein>
<feature type="chain" id="PRO_5030860571" description="Peptidoglycan binding domain-containing protein" evidence="1">
    <location>
        <begin position="24"/>
        <end position="422"/>
    </location>
</feature>
<gene>
    <name evidence="2" type="ORF">GGD46_004154</name>
</gene>
<evidence type="ECO:0000313" key="2">
    <source>
        <dbReference type="EMBL" id="MBB6486855.1"/>
    </source>
</evidence>
<name>A0A7X0ITG3_9HYPH</name>